<evidence type="ECO:0000313" key="3">
    <source>
        <dbReference type="Proteomes" id="UP001354989"/>
    </source>
</evidence>
<protein>
    <submittedName>
        <fullName evidence="2">3-oxoacyl-ACP synthase</fullName>
    </submittedName>
</protein>
<keyword evidence="2" id="KW-0614">Plasmid</keyword>
<dbReference type="InterPro" id="IPR016039">
    <property type="entry name" value="Thiolase-like"/>
</dbReference>
<dbReference type="InterPro" id="IPR014030">
    <property type="entry name" value="Ketoacyl_synth_N"/>
</dbReference>
<organism evidence="2 3">
    <name type="scientific">Persicobacter psychrovividus</name>
    <dbReference type="NCBI Taxonomy" id="387638"/>
    <lineage>
        <taxon>Bacteria</taxon>
        <taxon>Pseudomonadati</taxon>
        <taxon>Bacteroidota</taxon>
        <taxon>Cytophagia</taxon>
        <taxon>Cytophagales</taxon>
        <taxon>Persicobacteraceae</taxon>
        <taxon>Persicobacter</taxon>
    </lineage>
</organism>
<dbReference type="RefSeq" id="WP_338399304.1">
    <property type="nucleotide sequence ID" value="NZ_AP025298.1"/>
</dbReference>
<dbReference type="Gene3D" id="3.40.47.10">
    <property type="match status" value="1"/>
</dbReference>
<dbReference type="Pfam" id="PF13723">
    <property type="entry name" value="Ketoacyl-synt_2"/>
    <property type="match status" value="1"/>
</dbReference>
<feature type="domain" description="Beta-ketoacyl synthase-like N-terminal" evidence="1">
    <location>
        <begin position="86"/>
        <end position="169"/>
    </location>
</feature>
<keyword evidence="3" id="KW-1185">Reference proteome</keyword>
<gene>
    <name evidence="2" type="ORF">PEPS_44110</name>
</gene>
<dbReference type="EMBL" id="AP025298">
    <property type="protein sequence ID" value="BDD02131.1"/>
    <property type="molecule type" value="Genomic_DNA"/>
</dbReference>
<evidence type="ECO:0000259" key="1">
    <source>
        <dbReference type="Pfam" id="PF13723"/>
    </source>
</evidence>
<evidence type="ECO:0000313" key="2">
    <source>
        <dbReference type="EMBL" id="BDD02131.1"/>
    </source>
</evidence>
<dbReference type="SUPFAM" id="SSF53901">
    <property type="entry name" value="Thiolase-like"/>
    <property type="match status" value="1"/>
</dbReference>
<accession>A0ABM7VMC9</accession>
<dbReference type="Proteomes" id="UP001354989">
    <property type="component" value="Plasmid pPP6"/>
</dbReference>
<reference evidence="2 3" key="1">
    <citation type="submission" date="2021-12" db="EMBL/GenBank/DDBJ databases">
        <title>Genome sequencing of bacteria with rrn-lacking chromosome and rrn-plasmid.</title>
        <authorList>
            <person name="Anda M."/>
            <person name="Iwasaki W."/>
        </authorList>
    </citation>
    <scope>NUCLEOTIDE SEQUENCE [LARGE SCALE GENOMIC DNA]</scope>
    <source>
        <strain evidence="2 3">NBRC 101262</strain>
        <plasmid evidence="2 3">pPP6</plasmid>
    </source>
</reference>
<name>A0ABM7VMC9_9BACT</name>
<proteinExistence type="predicted"/>
<geneLocation type="plasmid" evidence="2 3">
    <name>pPP6</name>
</geneLocation>
<sequence>MEFNGLYIKAANAIGISNSFALEHISALEKPDNQDFQAIKFKDYLSVGRLRRMSQILKVGNVAGITTVNEAALTCIDGVIVGTGLGCLTDTQKFLNQLIERNETALSPTAFIQSTHNTLAGQLGAHFKCHQHNQTIVQRQQTMQNIIIDAYLQLQGPSEKNILAGTVDELTEYSAQLIKKVENKDALLGQGASFFILSNQSNDTKAVAIDSLVTNQYFEEVKYDFNAKYGHNALVLRKANQNGATHTYEDYSGAYWTSNGFGLWMGYRLLMHHKGSILIELIEDQAYLILSCD</sequence>